<sequence>VKKFYSIFLLCALTIPNLVSIEHIFSEKHIICDDIDTHVHQLEMDCSICYFFNTTYDYSFENFDKNYEQLSKIYKLNLVYTKLYTSNFLFYFDSRGPPSNC</sequence>
<dbReference type="AlphaFoldDB" id="A0A383BR77"/>
<name>A0A383BR77_9ZZZZ</name>
<feature type="non-terminal residue" evidence="1">
    <location>
        <position position="1"/>
    </location>
</feature>
<evidence type="ECO:0000313" key="1">
    <source>
        <dbReference type="EMBL" id="SVE22303.1"/>
    </source>
</evidence>
<reference evidence="1" key="1">
    <citation type="submission" date="2018-05" db="EMBL/GenBank/DDBJ databases">
        <authorList>
            <person name="Lanie J.A."/>
            <person name="Ng W.-L."/>
            <person name="Kazmierczak K.M."/>
            <person name="Andrzejewski T.M."/>
            <person name="Davidsen T.M."/>
            <person name="Wayne K.J."/>
            <person name="Tettelin H."/>
            <person name="Glass J.I."/>
            <person name="Rusch D."/>
            <person name="Podicherti R."/>
            <person name="Tsui H.-C.T."/>
            <person name="Winkler M.E."/>
        </authorList>
    </citation>
    <scope>NUCLEOTIDE SEQUENCE</scope>
</reference>
<dbReference type="EMBL" id="UINC01202480">
    <property type="protein sequence ID" value="SVE22303.1"/>
    <property type="molecule type" value="Genomic_DNA"/>
</dbReference>
<gene>
    <name evidence="1" type="ORF">METZ01_LOCUS475157</name>
</gene>
<accession>A0A383BR77</accession>
<proteinExistence type="predicted"/>
<organism evidence="1">
    <name type="scientific">marine metagenome</name>
    <dbReference type="NCBI Taxonomy" id="408172"/>
    <lineage>
        <taxon>unclassified sequences</taxon>
        <taxon>metagenomes</taxon>
        <taxon>ecological metagenomes</taxon>
    </lineage>
</organism>
<protein>
    <submittedName>
        <fullName evidence="1">Uncharacterized protein</fullName>
    </submittedName>
</protein>